<sequence length="348" mass="37963">MDTRKRAVVQALLWAGYVGISLVMVASFQRLTGSLAFVMVCVGAGLWAASEGLRALALRRGWLELPPRALLLRLLLLPPLLAFSLQCLLLLVNRVGLALGLLEFPANMPHSGLMILSYTVNTSILLWLWAAVWVGLQMINRWRLGEIAKWQAEAAARALELQVLRAQINPHFLFNALNNLRALINEDPVRAREMLSRLSNTLRHTLQHSAKERVPLADELAVVRDYVALEQLHHEERLRVDWQVDPATAGASVPPMLLQLLVENAIKHGIARTPGGGVVDIRVARDGDKLSVAVGNPGQWKPGSSADGTGLGLANLRERLTRAGGEGAGCRIEAADGRVQVSVEMMAA</sequence>
<keyword evidence="4" id="KW-1185">Reference proteome</keyword>
<keyword evidence="1" id="KW-1133">Transmembrane helix</keyword>
<dbReference type="Pfam" id="PF06580">
    <property type="entry name" value="His_kinase"/>
    <property type="match status" value="1"/>
</dbReference>
<feature type="transmembrane region" description="Helical" evidence="1">
    <location>
        <begin position="31"/>
        <end position="49"/>
    </location>
</feature>
<name>A0ABU2AHA0_9BURK</name>
<keyword evidence="1" id="KW-0812">Transmembrane</keyword>
<dbReference type="EMBL" id="JAVDXV010000009">
    <property type="protein sequence ID" value="MDR7335358.1"/>
    <property type="molecule type" value="Genomic_DNA"/>
</dbReference>
<accession>A0ABU2AHA0</accession>
<proteinExistence type="predicted"/>
<feature type="transmembrane region" description="Helical" evidence="1">
    <location>
        <begin position="70"/>
        <end position="92"/>
    </location>
</feature>
<dbReference type="InterPro" id="IPR010559">
    <property type="entry name" value="Sig_transdc_His_kin_internal"/>
</dbReference>
<feature type="domain" description="Signal transduction histidine kinase internal region" evidence="2">
    <location>
        <begin position="160"/>
        <end position="238"/>
    </location>
</feature>
<organism evidence="3 4">
    <name type="scientific">Roseateles asaccharophilus</name>
    <dbReference type="NCBI Taxonomy" id="582607"/>
    <lineage>
        <taxon>Bacteria</taxon>
        <taxon>Pseudomonadati</taxon>
        <taxon>Pseudomonadota</taxon>
        <taxon>Betaproteobacteria</taxon>
        <taxon>Burkholderiales</taxon>
        <taxon>Sphaerotilaceae</taxon>
        <taxon>Roseateles</taxon>
    </lineage>
</organism>
<dbReference type="InterPro" id="IPR050640">
    <property type="entry name" value="Bact_2-comp_sensor_kinase"/>
</dbReference>
<evidence type="ECO:0000259" key="2">
    <source>
        <dbReference type="Pfam" id="PF06580"/>
    </source>
</evidence>
<dbReference type="RefSeq" id="WP_310332361.1">
    <property type="nucleotide sequence ID" value="NZ_JAVDXV010000009.1"/>
</dbReference>
<protein>
    <recommendedName>
        <fullName evidence="2">Signal transduction histidine kinase internal region domain-containing protein</fullName>
    </recommendedName>
</protein>
<dbReference type="PANTHER" id="PTHR34220">
    <property type="entry name" value="SENSOR HISTIDINE KINASE YPDA"/>
    <property type="match status" value="1"/>
</dbReference>
<evidence type="ECO:0000256" key="1">
    <source>
        <dbReference type="SAM" id="Phobius"/>
    </source>
</evidence>
<dbReference type="Gene3D" id="3.30.565.10">
    <property type="entry name" value="Histidine kinase-like ATPase, C-terminal domain"/>
    <property type="match status" value="1"/>
</dbReference>
<evidence type="ECO:0000313" key="4">
    <source>
        <dbReference type="Proteomes" id="UP001180825"/>
    </source>
</evidence>
<reference evidence="3 4" key="1">
    <citation type="submission" date="2023-07" db="EMBL/GenBank/DDBJ databases">
        <title>Sorghum-associated microbial communities from plants grown in Nebraska, USA.</title>
        <authorList>
            <person name="Schachtman D."/>
        </authorList>
    </citation>
    <scope>NUCLEOTIDE SEQUENCE [LARGE SCALE GENOMIC DNA]</scope>
    <source>
        <strain evidence="3 4">BE316</strain>
    </source>
</reference>
<keyword evidence="1" id="KW-0472">Membrane</keyword>
<feature type="transmembrane region" description="Helical" evidence="1">
    <location>
        <begin position="112"/>
        <end position="136"/>
    </location>
</feature>
<evidence type="ECO:0000313" key="3">
    <source>
        <dbReference type="EMBL" id="MDR7335358.1"/>
    </source>
</evidence>
<dbReference type="PANTHER" id="PTHR34220:SF7">
    <property type="entry name" value="SENSOR HISTIDINE KINASE YPDA"/>
    <property type="match status" value="1"/>
</dbReference>
<dbReference type="InterPro" id="IPR036890">
    <property type="entry name" value="HATPase_C_sf"/>
</dbReference>
<dbReference type="Proteomes" id="UP001180825">
    <property type="component" value="Unassembled WGS sequence"/>
</dbReference>
<dbReference type="SUPFAM" id="SSF55874">
    <property type="entry name" value="ATPase domain of HSP90 chaperone/DNA topoisomerase II/histidine kinase"/>
    <property type="match status" value="1"/>
</dbReference>
<feature type="transmembrane region" description="Helical" evidence="1">
    <location>
        <begin position="7"/>
        <end position="25"/>
    </location>
</feature>
<comment type="caution">
    <text evidence="3">The sequence shown here is derived from an EMBL/GenBank/DDBJ whole genome shotgun (WGS) entry which is preliminary data.</text>
</comment>
<gene>
    <name evidence="3" type="ORF">J2X21_004523</name>
</gene>